<gene>
    <name evidence="1" type="primary">AVEN_54003_1</name>
    <name evidence="1" type="ORF">NPIL_521931</name>
</gene>
<proteinExistence type="predicted"/>
<name>A0A8X6MZY4_NEPPI</name>
<comment type="caution">
    <text evidence="1">The sequence shown here is derived from an EMBL/GenBank/DDBJ whole genome shotgun (WGS) entry which is preliminary data.</text>
</comment>
<keyword evidence="2" id="KW-1185">Reference proteome</keyword>
<dbReference type="Proteomes" id="UP000887013">
    <property type="component" value="Unassembled WGS sequence"/>
</dbReference>
<dbReference type="EMBL" id="BMAW01098781">
    <property type="protein sequence ID" value="GFS86543.1"/>
    <property type="molecule type" value="Genomic_DNA"/>
</dbReference>
<evidence type="ECO:0000313" key="2">
    <source>
        <dbReference type="Proteomes" id="UP000887013"/>
    </source>
</evidence>
<evidence type="ECO:0000313" key="1">
    <source>
        <dbReference type="EMBL" id="GFS86543.1"/>
    </source>
</evidence>
<sequence>MLPGSERLNSYSFGARNPRLQVCCKVEMKLRNILGRREVVVEALEIDDISRASIWVPDRDICAEMEDRGLALLFDFKELSSDCQISLTPSPYLLAAILKFHFEQYRDLYSETCETLLKPFWVDDLVRGTEQVETALKITTEIVEILKKTRMVLRKWQTNSIRLREAWRRAGIENKTIEAGCGTNTKVLGLAWDPDKEIIYFDVASFGITKVELTERDKWSHCPGKKNPADILSRSIPASDLAKNSLWWHGPPWLSKPSEFWPSKIEIENLIGDLDTGGISNNS</sequence>
<dbReference type="OrthoDB" id="8051532at2759"/>
<reference evidence="1" key="1">
    <citation type="submission" date="2020-08" db="EMBL/GenBank/DDBJ databases">
        <title>Multicomponent nature underlies the extraordinary mechanical properties of spider dragline silk.</title>
        <authorList>
            <person name="Kono N."/>
            <person name="Nakamura H."/>
            <person name="Mori M."/>
            <person name="Yoshida Y."/>
            <person name="Ohtoshi R."/>
            <person name="Malay A.D."/>
            <person name="Moran D.A.P."/>
            <person name="Tomita M."/>
            <person name="Numata K."/>
            <person name="Arakawa K."/>
        </authorList>
    </citation>
    <scope>NUCLEOTIDE SEQUENCE</scope>
</reference>
<dbReference type="PANTHER" id="PTHR47331">
    <property type="entry name" value="PHD-TYPE DOMAIN-CONTAINING PROTEIN"/>
    <property type="match status" value="1"/>
</dbReference>
<accession>A0A8X6MZY4</accession>
<protein>
    <submittedName>
        <fullName evidence="1">Integrase catalytic domain-containing protein</fullName>
    </submittedName>
</protein>
<dbReference type="AlphaFoldDB" id="A0A8X6MZY4"/>
<organism evidence="1 2">
    <name type="scientific">Nephila pilipes</name>
    <name type="common">Giant wood spider</name>
    <name type="synonym">Nephila maculata</name>
    <dbReference type="NCBI Taxonomy" id="299642"/>
    <lineage>
        <taxon>Eukaryota</taxon>
        <taxon>Metazoa</taxon>
        <taxon>Ecdysozoa</taxon>
        <taxon>Arthropoda</taxon>
        <taxon>Chelicerata</taxon>
        <taxon>Arachnida</taxon>
        <taxon>Araneae</taxon>
        <taxon>Araneomorphae</taxon>
        <taxon>Entelegynae</taxon>
        <taxon>Araneoidea</taxon>
        <taxon>Nephilidae</taxon>
        <taxon>Nephila</taxon>
    </lineage>
</organism>